<accession>A0A6G1I740</accession>
<dbReference type="AlphaFoldDB" id="A0A6G1I740"/>
<keyword evidence="4" id="KW-1185">Reference proteome</keyword>
<comment type="similarity">
    <text evidence="1">Belongs to the PIGL family.</text>
</comment>
<dbReference type="GO" id="GO:0000225">
    <property type="term" value="F:N-acetylglucosaminylphosphatidylinositol deacetylase activity"/>
    <property type="evidence" value="ECO:0007669"/>
    <property type="project" value="UniProtKB-EC"/>
</dbReference>
<protein>
    <recommendedName>
        <fullName evidence="2">N-acetylglucosaminylphosphatidylinositol deacetylase</fullName>
        <ecNumber evidence="2">3.5.1.89</ecNumber>
    </recommendedName>
</protein>
<dbReference type="Gene3D" id="3.40.50.10320">
    <property type="entry name" value="LmbE-like"/>
    <property type="match status" value="1"/>
</dbReference>
<name>A0A6G1I740_9PEZI</name>
<dbReference type="OrthoDB" id="203440at2759"/>
<dbReference type="Proteomes" id="UP000799640">
    <property type="component" value="Unassembled WGS sequence"/>
</dbReference>
<evidence type="ECO:0000313" key="3">
    <source>
        <dbReference type="EMBL" id="KAF2404123.1"/>
    </source>
</evidence>
<evidence type="ECO:0000256" key="2">
    <source>
        <dbReference type="ARBA" id="ARBA00012176"/>
    </source>
</evidence>
<dbReference type="EMBL" id="ML996688">
    <property type="protein sequence ID" value="KAF2404123.1"/>
    <property type="molecule type" value="Genomic_DNA"/>
</dbReference>
<evidence type="ECO:0000313" key="4">
    <source>
        <dbReference type="Proteomes" id="UP000799640"/>
    </source>
</evidence>
<reference evidence="3" key="1">
    <citation type="journal article" date="2020" name="Stud. Mycol.">
        <title>101 Dothideomycetes genomes: a test case for predicting lifestyles and emergence of pathogens.</title>
        <authorList>
            <person name="Haridas S."/>
            <person name="Albert R."/>
            <person name="Binder M."/>
            <person name="Bloem J."/>
            <person name="Labutti K."/>
            <person name="Salamov A."/>
            <person name="Andreopoulos B."/>
            <person name="Baker S."/>
            <person name="Barry K."/>
            <person name="Bills G."/>
            <person name="Bluhm B."/>
            <person name="Cannon C."/>
            <person name="Castanera R."/>
            <person name="Culley D."/>
            <person name="Daum C."/>
            <person name="Ezra D."/>
            <person name="Gonzalez J."/>
            <person name="Henrissat B."/>
            <person name="Kuo A."/>
            <person name="Liang C."/>
            <person name="Lipzen A."/>
            <person name="Lutzoni F."/>
            <person name="Magnuson J."/>
            <person name="Mondo S."/>
            <person name="Nolan M."/>
            <person name="Ohm R."/>
            <person name="Pangilinan J."/>
            <person name="Park H.-J."/>
            <person name="Ramirez L."/>
            <person name="Alfaro M."/>
            <person name="Sun H."/>
            <person name="Tritt A."/>
            <person name="Yoshinaga Y."/>
            <person name="Zwiers L.-H."/>
            <person name="Turgeon B."/>
            <person name="Goodwin S."/>
            <person name="Spatafora J."/>
            <person name="Crous P."/>
            <person name="Grigoriev I."/>
        </authorList>
    </citation>
    <scope>NUCLEOTIDE SEQUENCE</scope>
    <source>
        <strain evidence="3">CBS 262.69</strain>
    </source>
</reference>
<dbReference type="EC" id="3.5.1.89" evidence="2"/>
<evidence type="ECO:0000256" key="1">
    <source>
        <dbReference type="ARBA" id="ARBA00006066"/>
    </source>
</evidence>
<dbReference type="InterPro" id="IPR024078">
    <property type="entry name" value="LmbE-like_dom_sf"/>
</dbReference>
<sequence>MITIPLLITKALNDLFTQAASIKAVSSSPWTCTGGSLYIVAHPDDDLLFQSPDLPTEIGHKTCITSIYLTAGDAGAGPSSSYARDRETGNKQAYALMAGVKPDSPWKESTVKLGGQSVALHTLTAAPHVQHLWFRLPDGNGDGTGFSGTGGQSLKKVYTGSASSIGGWSLSDIKSALGDVIKARKPSIVRTQDWTRGWDGSYDHPDHAATARIVREVAGGLGVGVVGYVDYAIQDMPVNVPVGSANYTAKSNAFWAYAPFDSKECQSLGQCVKDNFGEDDWLQRQYYV</sequence>
<dbReference type="InterPro" id="IPR003737">
    <property type="entry name" value="GlcNAc_PI_deacetylase-related"/>
</dbReference>
<gene>
    <name evidence="3" type="ORF">EJ06DRAFT_553058</name>
</gene>
<organism evidence="3 4">
    <name type="scientific">Trichodelitschia bisporula</name>
    <dbReference type="NCBI Taxonomy" id="703511"/>
    <lineage>
        <taxon>Eukaryota</taxon>
        <taxon>Fungi</taxon>
        <taxon>Dikarya</taxon>
        <taxon>Ascomycota</taxon>
        <taxon>Pezizomycotina</taxon>
        <taxon>Dothideomycetes</taxon>
        <taxon>Dothideomycetes incertae sedis</taxon>
        <taxon>Phaeotrichales</taxon>
        <taxon>Phaeotrichaceae</taxon>
        <taxon>Trichodelitschia</taxon>
    </lineage>
</organism>
<proteinExistence type="inferred from homology"/>
<dbReference type="Pfam" id="PF02585">
    <property type="entry name" value="PIG-L"/>
    <property type="match status" value="1"/>
</dbReference>
<dbReference type="SUPFAM" id="SSF102588">
    <property type="entry name" value="LmbE-like"/>
    <property type="match status" value="1"/>
</dbReference>